<organism evidence="1">
    <name type="scientific">gut metagenome</name>
    <dbReference type="NCBI Taxonomy" id="749906"/>
    <lineage>
        <taxon>unclassified sequences</taxon>
        <taxon>metagenomes</taxon>
        <taxon>organismal metagenomes</taxon>
    </lineage>
</organism>
<reference evidence="1" key="1">
    <citation type="journal article" date="2012" name="PLoS ONE">
        <title>Gene sets for utilization of primary and secondary nutrition supplies in the distal gut of endangered iberian lynx.</title>
        <authorList>
            <person name="Alcaide M."/>
            <person name="Messina E."/>
            <person name="Richter M."/>
            <person name="Bargiela R."/>
            <person name="Peplies J."/>
            <person name="Huws S.A."/>
            <person name="Newbold C.J."/>
            <person name="Golyshin P.N."/>
            <person name="Simon M.A."/>
            <person name="Lopez G."/>
            <person name="Yakimov M.M."/>
            <person name="Ferrer M."/>
        </authorList>
    </citation>
    <scope>NUCLEOTIDE SEQUENCE</scope>
</reference>
<dbReference type="EMBL" id="AMCI01001647">
    <property type="protein sequence ID" value="EJX04915.1"/>
    <property type="molecule type" value="Genomic_DNA"/>
</dbReference>
<comment type="caution">
    <text evidence="1">The sequence shown here is derived from an EMBL/GenBank/DDBJ whole genome shotgun (WGS) entry which is preliminary data.</text>
</comment>
<name>J9GWB0_9ZZZZ</name>
<dbReference type="GO" id="GO:0015562">
    <property type="term" value="F:efflux transmembrane transporter activity"/>
    <property type="evidence" value="ECO:0007669"/>
    <property type="project" value="TreeGrafter"/>
</dbReference>
<evidence type="ECO:0000313" key="1">
    <source>
        <dbReference type="EMBL" id="EJX04915.1"/>
    </source>
</evidence>
<gene>
    <name evidence="1" type="ORF">EVA_06978</name>
</gene>
<accession>J9GWB0</accession>
<dbReference type="NCBIfam" id="TIGR01730">
    <property type="entry name" value="RND_mfp"/>
    <property type="match status" value="1"/>
</dbReference>
<dbReference type="SUPFAM" id="SSF111369">
    <property type="entry name" value="HlyD-like secretion proteins"/>
    <property type="match status" value="1"/>
</dbReference>
<dbReference type="PANTHER" id="PTHR30469:SF11">
    <property type="entry name" value="BLL4320 PROTEIN"/>
    <property type="match status" value="1"/>
</dbReference>
<proteinExistence type="predicted"/>
<dbReference type="Gene3D" id="2.40.30.170">
    <property type="match status" value="1"/>
</dbReference>
<protein>
    <submittedName>
        <fullName evidence="1">Cation efflux system protein</fullName>
    </submittedName>
</protein>
<sequence>MLKLNCKRIALLFVIFTLSSCSVTEKETNRQTETKGAPSTQVSEVSVMSLKKKVFNHELISNGKVTATSYADLSFRIFSEPITHIYVKNGDRVKKGQKIAELNKFTLQNELKMAEIALRKAELDMKDVLIGQGYAPDRLQDIPQDILLLAEIKSGYGLSKSTFEMKKYELEQAVITAPFDGVIANLEACSYNRPNGTRPFCRVIGNEGMDVSFKILESEVPLVDRGCRIEITPFAGTVNSAKGIISEINPQVDENGLVRVKARIAGQTKLFDGMNVRVNVKRAVANQWVVPKTAVVLRSGKQVIFTLKDGKAIWNYVTIGLENLTEYTVTGEGLTEGVEIITTGNVNLAHESPVVVIP</sequence>
<dbReference type="PROSITE" id="PS51257">
    <property type="entry name" value="PROKAR_LIPOPROTEIN"/>
    <property type="match status" value="1"/>
</dbReference>
<dbReference type="PRINTS" id="PR01490">
    <property type="entry name" value="RTXTOXIND"/>
</dbReference>
<dbReference type="GO" id="GO:1990281">
    <property type="term" value="C:efflux pump complex"/>
    <property type="evidence" value="ECO:0007669"/>
    <property type="project" value="TreeGrafter"/>
</dbReference>
<dbReference type="Gene3D" id="2.40.420.20">
    <property type="match status" value="1"/>
</dbReference>
<dbReference type="Gene3D" id="2.40.50.100">
    <property type="match status" value="1"/>
</dbReference>
<dbReference type="PANTHER" id="PTHR30469">
    <property type="entry name" value="MULTIDRUG RESISTANCE PROTEIN MDTA"/>
    <property type="match status" value="1"/>
</dbReference>
<dbReference type="AlphaFoldDB" id="J9GWB0"/>
<dbReference type="InterPro" id="IPR006143">
    <property type="entry name" value="RND_pump_MFP"/>
</dbReference>